<dbReference type="InterPro" id="IPR050491">
    <property type="entry name" value="AmpC-like"/>
</dbReference>
<dbReference type="PANTHER" id="PTHR46825">
    <property type="entry name" value="D-ALANYL-D-ALANINE-CARBOXYPEPTIDASE/ENDOPEPTIDASE AMPH"/>
    <property type="match status" value="1"/>
</dbReference>
<dbReference type="EnsemblBacteria" id="AAQ00614">
    <property type="protein sequence ID" value="AAQ00614"/>
    <property type="gene ID" value="Pro_1570"/>
</dbReference>
<dbReference type="Gene3D" id="3.40.710.10">
    <property type="entry name" value="DD-peptidase/beta-lactamase superfamily"/>
    <property type="match status" value="1"/>
</dbReference>
<sequence>MTINKLAVKVLTVASSGFFLLIIAKSITAKPTFLTNLSNRRLQNSIESLRQEMDIPGASIAVIDNGKISWAKGFGIADKITQREVTTSTLFTANSITKVQTSLAVVKLLADKGIALDEPVNRYLKSWKIPKNQFTAKVPVTFRMLLNHTAALTSPYPDGCCGPKETLPTVKQFLNGKPPATNPPVTVTNVPGEKFAYCNGCYSVLQPAIEDVGDKPFKRLMNELVIQPAKMMNSTFDDEFFLEDSSTIAIPYDSDGSVHKKAPMRSTILSPGLLWTTATDLALFNLAFTRALKGEGTLINQRLAEALIIPSSTPTRSLGFFIVNKNAQEDSKGDYLSHSGSNIGYLSLSIISKDGKKGAVILINKGPNPFTTTEIPEYSFITDSLKLISKYNRWD</sequence>
<dbReference type="RefSeq" id="WP_011125720.1">
    <property type="nucleotide sequence ID" value="NC_005042.1"/>
</dbReference>
<dbReference type="KEGG" id="pma:Pro_1570"/>
<dbReference type="eggNOG" id="COG1680">
    <property type="taxonomic scope" value="Bacteria"/>
</dbReference>
<evidence type="ECO:0000313" key="3">
    <source>
        <dbReference type="Proteomes" id="UP000001420"/>
    </source>
</evidence>
<keyword evidence="3" id="KW-1185">Reference proteome</keyword>
<name>Q7VA94_PROMA</name>
<feature type="domain" description="Beta-lactamase-related" evidence="1">
    <location>
        <begin position="49"/>
        <end position="370"/>
    </location>
</feature>
<gene>
    <name evidence="2" type="primary">ampC</name>
    <name evidence="2" type="ordered locus">Pro_1570</name>
</gene>
<dbReference type="PANTHER" id="PTHR46825:SF12">
    <property type="entry name" value="PENICILLIN-BINDING PROTEIN 4"/>
    <property type="match status" value="1"/>
</dbReference>
<dbReference type="InterPro" id="IPR001466">
    <property type="entry name" value="Beta-lactam-related"/>
</dbReference>
<dbReference type="OrthoDB" id="503788at2"/>
<protein>
    <submittedName>
        <fullName evidence="2">AmpC</fullName>
    </submittedName>
</protein>
<dbReference type="HOGENOM" id="CLU_020027_8_2_3"/>
<dbReference type="AlphaFoldDB" id="Q7VA94"/>
<dbReference type="Proteomes" id="UP000001420">
    <property type="component" value="Chromosome"/>
</dbReference>
<evidence type="ECO:0000313" key="2">
    <source>
        <dbReference type="EMBL" id="AAQ00614.1"/>
    </source>
</evidence>
<proteinExistence type="predicted"/>
<accession>Q7VA94</accession>
<evidence type="ECO:0000259" key="1">
    <source>
        <dbReference type="Pfam" id="PF00144"/>
    </source>
</evidence>
<dbReference type="EMBL" id="AE017126">
    <property type="protein sequence ID" value="AAQ00614.1"/>
    <property type="molecule type" value="Genomic_DNA"/>
</dbReference>
<reference evidence="2 3" key="1">
    <citation type="journal article" date="2003" name="Proc. Natl. Acad. Sci. U.S.A.">
        <title>Genome sequence of the cyanobacterium Prochlorococcus marinus SS120, a nearly minimal oxyphototrophic genome.</title>
        <authorList>
            <person name="Dufresne A."/>
            <person name="Salanoubat M."/>
            <person name="Partensky F."/>
            <person name="Artiguenave F."/>
            <person name="Axmann I.M."/>
            <person name="Barbe V."/>
            <person name="Duprat S."/>
            <person name="Galperin M.Y."/>
            <person name="Koonin E.V."/>
            <person name="Le Gall F."/>
            <person name="Makarova K.S."/>
            <person name="Ostrowski M."/>
            <person name="Oztas S."/>
            <person name="Robert C."/>
            <person name="Rogozin I.B."/>
            <person name="Scanlan D.J."/>
            <person name="Tandeau de Marsac N."/>
            <person name="Weissenbach J."/>
            <person name="Wincker P."/>
            <person name="Wolf Y.I."/>
            <person name="Hess W.R."/>
        </authorList>
    </citation>
    <scope>NUCLEOTIDE SEQUENCE [LARGE SCALE GENOMIC DNA]</scope>
    <source>
        <strain evidence="3">SARG / CCMP1375 / SS120</strain>
    </source>
</reference>
<organism evidence="2 3">
    <name type="scientific">Prochlorococcus marinus (strain SARG / CCMP1375 / SS120)</name>
    <dbReference type="NCBI Taxonomy" id="167539"/>
    <lineage>
        <taxon>Bacteria</taxon>
        <taxon>Bacillati</taxon>
        <taxon>Cyanobacteriota</taxon>
        <taxon>Cyanophyceae</taxon>
        <taxon>Synechococcales</taxon>
        <taxon>Prochlorococcaceae</taxon>
        <taxon>Prochlorococcus</taxon>
    </lineage>
</organism>
<dbReference type="STRING" id="167539.Pro_1570"/>
<dbReference type="PATRIC" id="fig|167539.5.peg.1656"/>
<dbReference type="SUPFAM" id="SSF56601">
    <property type="entry name" value="beta-lactamase/transpeptidase-like"/>
    <property type="match status" value="1"/>
</dbReference>
<dbReference type="Pfam" id="PF00144">
    <property type="entry name" value="Beta-lactamase"/>
    <property type="match status" value="1"/>
</dbReference>
<dbReference type="InterPro" id="IPR012338">
    <property type="entry name" value="Beta-lactam/transpept-like"/>
</dbReference>